<dbReference type="STRING" id="76193.A0A0N1IIN3"/>
<dbReference type="InterPro" id="IPR036179">
    <property type="entry name" value="Ig-like_dom_sf"/>
</dbReference>
<dbReference type="Pfam" id="PF04176">
    <property type="entry name" value="TIP41"/>
    <property type="match status" value="2"/>
</dbReference>
<dbReference type="EMBL" id="KQ460202">
    <property type="protein sequence ID" value="KPJ17178.1"/>
    <property type="molecule type" value="Genomic_DNA"/>
</dbReference>
<feature type="domain" description="Immunoglobulin" evidence="3">
    <location>
        <begin position="363"/>
        <end position="449"/>
    </location>
</feature>
<proteinExistence type="inferred from homology"/>
<dbReference type="InterPro" id="IPR003599">
    <property type="entry name" value="Ig_sub"/>
</dbReference>
<organism evidence="4 5">
    <name type="scientific">Papilio machaon</name>
    <name type="common">Old World swallowtail butterfly</name>
    <dbReference type="NCBI Taxonomy" id="76193"/>
    <lineage>
        <taxon>Eukaryota</taxon>
        <taxon>Metazoa</taxon>
        <taxon>Ecdysozoa</taxon>
        <taxon>Arthropoda</taxon>
        <taxon>Hexapoda</taxon>
        <taxon>Insecta</taxon>
        <taxon>Pterygota</taxon>
        <taxon>Neoptera</taxon>
        <taxon>Endopterygota</taxon>
        <taxon>Lepidoptera</taxon>
        <taxon>Glossata</taxon>
        <taxon>Ditrysia</taxon>
        <taxon>Papilionoidea</taxon>
        <taxon>Papilionidae</taxon>
        <taxon>Papilioninae</taxon>
        <taxon>Papilio</taxon>
    </lineage>
</organism>
<accession>A0A0N1IIN3</accession>
<dbReference type="GO" id="GO:0031929">
    <property type="term" value="P:TOR signaling"/>
    <property type="evidence" value="ECO:0007669"/>
    <property type="project" value="TreeGrafter"/>
</dbReference>
<dbReference type="AlphaFoldDB" id="A0A0N1IIN3"/>
<dbReference type="Proteomes" id="UP000053240">
    <property type="component" value="Unassembled WGS sequence"/>
</dbReference>
<reference evidence="4 5" key="1">
    <citation type="journal article" date="2015" name="Nat. Commun.">
        <title>Outbred genome sequencing and CRISPR/Cas9 gene editing in butterflies.</title>
        <authorList>
            <person name="Li X."/>
            <person name="Fan D."/>
            <person name="Zhang W."/>
            <person name="Liu G."/>
            <person name="Zhang L."/>
            <person name="Zhao L."/>
            <person name="Fang X."/>
            <person name="Chen L."/>
            <person name="Dong Y."/>
            <person name="Chen Y."/>
            <person name="Ding Y."/>
            <person name="Zhao R."/>
            <person name="Feng M."/>
            <person name="Zhu Y."/>
            <person name="Feng Y."/>
            <person name="Jiang X."/>
            <person name="Zhu D."/>
            <person name="Xiang H."/>
            <person name="Feng X."/>
            <person name="Li S."/>
            <person name="Wang J."/>
            <person name="Zhang G."/>
            <person name="Kronforst M.R."/>
            <person name="Wang W."/>
        </authorList>
    </citation>
    <scope>NUCLEOTIDE SEQUENCE [LARGE SCALE GENOMIC DNA]</scope>
    <source>
        <strain evidence="4">Ya'a_city_454_Pm</strain>
        <tissue evidence="4">Whole body</tissue>
    </source>
</reference>
<evidence type="ECO:0000313" key="4">
    <source>
        <dbReference type="EMBL" id="KPJ17178.1"/>
    </source>
</evidence>
<dbReference type="PANTHER" id="PTHR21021:SF16">
    <property type="entry name" value="TIP41-LIKE PROTEIN"/>
    <property type="match status" value="1"/>
</dbReference>
<evidence type="ECO:0000256" key="2">
    <source>
        <dbReference type="ARBA" id="ARBA00018951"/>
    </source>
</evidence>
<dbReference type="InParanoid" id="A0A0N1IIN3"/>
<feature type="domain" description="Immunoglobulin" evidence="3">
    <location>
        <begin position="546"/>
        <end position="642"/>
    </location>
</feature>
<dbReference type="SUPFAM" id="SSF48726">
    <property type="entry name" value="Immunoglobulin"/>
    <property type="match status" value="1"/>
</dbReference>
<evidence type="ECO:0000259" key="3">
    <source>
        <dbReference type="SMART" id="SM00409"/>
    </source>
</evidence>
<dbReference type="InterPro" id="IPR007303">
    <property type="entry name" value="TIP41-like"/>
</dbReference>
<comment type="similarity">
    <text evidence="1">Belongs to the TIP41 family.</text>
</comment>
<evidence type="ECO:0000256" key="1">
    <source>
        <dbReference type="ARBA" id="ARBA00006658"/>
    </source>
</evidence>
<keyword evidence="5" id="KW-1185">Reference proteome</keyword>
<dbReference type="GO" id="GO:0005829">
    <property type="term" value="C:cytosol"/>
    <property type="evidence" value="ECO:0007669"/>
    <property type="project" value="TreeGrafter"/>
</dbReference>
<gene>
    <name evidence="4" type="ORF">RR48_03835</name>
</gene>
<protein>
    <recommendedName>
        <fullName evidence="2">TIP41-like protein</fullName>
    </recommendedName>
</protein>
<evidence type="ECO:0000313" key="5">
    <source>
        <dbReference type="Proteomes" id="UP000053240"/>
    </source>
</evidence>
<dbReference type="InterPro" id="IPR051330">
    <property type="entry name" value="Phosphatase_reg/MetRdx"/>
</dbReference>
<name>A0A0N1IIN3_PAPMA</name>
<dbReference type="PANTHER" id="PTHR21021">
    <property type="entry name" value="GAF/PUTATIVE CYTOSKELETAL PROTEIN"/>
    <property type="match status" value="1"/>
</dbReference>
<dbReference type="SMART" id="SM00409">
    <property type="entry name" value="IG"/>
    <property type="match status" value="2"/>
</dbReference>
<sequence length="696" mass="79492">MMFIAEFGPWYISYDVSRILPSVCPTKVVCERDDDQFCQFCVYCKELNIPHFPDMVFPKNILNLKHANGACINFNPLDALKRVSSRVQAIEVSCAEAWQESRPDAEKKKQNFDWTFSTDYKGTLSDKIVVEPTDETINFEILKQKDQILFYHDLTLFEDELHDHGISKLSVKIRVMPSYWYVLLRYFLRVDDVLVRSHETRMFHMLNTNYVLREFTAKESTARDLNRVMPSYWYVLLRYFLRVDDVLVRSHETRMFHMLNSNYVLREFTAKESTARDLNMPTTQMKEADDVIPFLPLKHKCVNLVLNNGANIAAMCGFTLSMRTYSQGSRTVSTYLVQKGSSQNVVAVKVKNLFKMQHGLGWPHTLRVAQGNEALLKLDRTLEQQNSCEITPPSGLTFNINSPPSTRYTKWTDGCGVRVRNVTMNDEGRWRLTANGSNKLTGWTELFVEESKTSYSASPISLQDGQTEAKIELTTLENSYCLVKKPFAESSLVPGQCSVTLDRTTRAIQGVWNVQLGLPGQIVELELQRQITVETRELQNSEMEDIRTIFVQKNMTFTIMCRASISLSYCWFQHPNGTQYTPGRLETDDQLFWYTGENLQVGDCGISFAHVTSEDAGKWTCHMGPREQLGVEIIDSVLLRVTGPLAANKKEVVANIGGSATLFCHTANGNRPLEYCRFLSPTFVGIRVDQSVSESR</sequence>